<dbReference type="PROSITE" id="PS50006">
    <property type="entry name" value="FHA_DOMAIN"/>
    <property type="match status" value="1"/>
</dbReference>
<accession>A0A9P5G2D2</accession>
<evidence type="ECO:0000256" key="3">
    <source>
        <dbReference type="ARBA" id="ARBA00022771"/>
    </source>
</evidence>
<evidence type="ECO:0000259" key="7">
    <source>
        <dbReference type="PROSITE" id="PS50006"/>
    </source>
</evidence>
<proteinExistence type="predicted"/>
<dbReference type="AlphaFoldDB" id="A0A9P5G2D2"/>
<keyword evidence="5" id="KW-0862">Zinc</keyword>
<keyword evidence="2" id="KW-0479">Metal-binding</keyword>
<comment type="caution">
    <text evidence="8">The sequence shown here is derived from an EMBL/GenBank/DDBJ whole genome shotgun (WGS) entry which is preliminary data.</text>
</comment>
<name>A0A9P5G2D2_GEOCN</name>
<protein>
    <recommendedName>
        <fullName evidence="7">FHA domain-containing protein</fullName>
    </recommendedName>
</protein>
<dbReference type="GO" id="GO:0061630">
    <property type="term" value="F:ubiquitin protein ligase activity"/>
    <property type="evidence" value="ECO:0007669"/>
    <property type="project" value="TreeGrafter"/>
</dbReference>
<evidence type="ECO:0000313" key="8">
    <source>
        <dbReference type="EMBL" id="KAF5096311.1"/>
    </source>
</evidence>
<dbReference type="GO" id="GO:0005829">
    <property type="term" value="C:cytosol"/>
    <property type="evidence" value="ECO:0007669"/>
    <property type="project" value="TreeGrafter"/>
</dbReference>
<dbReference type="Proteomes" id="UP000750522">
    <property type="component" value="Unassembled WGS sequence"/>
</dbReference>
<dbReference type="GO" id="GO:0016567">
    <property type="term" value="P:protein ubiquitination"/>
    <property type="evidence" value="ECO:0007669"/>
    <property type="project" value="TreeGrafter"/>
</dbReference>
<feature type="region of interest" description="Disordered" evidence="6">
    <location>
        <begin position="1"/>
        <end position="92"/>
    </location>
</feature>
<dbReference type="GO" id="GO:0000151">
    <property type="term" value="C:ubiquitin ligase complex"/>
    <property type="evidence" value="ECO:0007669"/>
    <property type="project" value="TreeGrafter"/>
</dbReference>
<evidence type="ECO:0000256" key="1">
    <source>
        <dbReference type="ARBA" id="ARBA00022679"/>
    </source>
</evidence>
<feature type="compositionally biased region" description="Polar residues" evidence="6">
    <location>
        <begin position="1"/>
        <end position="20"/>
    </location>
</feature>
<evidence type="ECO:0000256" key="2">
    <source>
        <dbReference type="ARBA" id="ARBA00022723"/>
    </source>
</evidence>
<dbReference type="PANTHER" id="PTHR15067">
    <property type="entry name" value="E3 UBIQUITIN-PROTEIN LIGASE RNF8"/>
    <property type="match status" value="1"/>
</dbReference>
<dbReference type="InterPro" id="IPR008984">
    <property type="entry name" value="SMAD_FHA_dom_sf"/>
</dbReference>
<feature type="compositionally biased region" description="Low complexity" evidence="6">
    <location>
        <begin position="33"/>
        <end position="42"/>
    </location>
</feature>
<reference evidence="8" key="1">
    <citation type="journal article" date="2020" name="Front. Microbiol.">
        <title>Phenotypic and Genetic Characterization of the Cheese Ripening Yeast Geotrichum candidum.</title>
        <authorList>
            <person name="Perkins V."/>
            <person name="Vignola S."/>
            <person name="Lessard M.H."/>
            <person name="Plante P.L."/>
            <person name="Corbeil J."/>
            <person name="Dugat-Bony E."/>
            <person name="Frenette M."/>
            <person name="Labrie S."/>
        </authorList>
    </citation>
    <scope>NUCLEOTIDE SEQUENCE</scope>
    <source>
        <strain evidence="8">LMA-70</strain>
    </source>
</reference>
<evidence type="ECO:0000256" key="4">
    <source>
        <dbReference type="ARBA" id="ARBA00022786"/>
    </source>
</evidence>
<reference evidence="8" key="2">
    <citation type="submission" date="2020-01" db="EMBL/GenBank/DDBJ databases">
        <authorList>
            <person name="Perkins V."/>
            <person name="Lessard M.-H."/>
            <person name="Dugat-Bony E."/>
            <person name="Frenette M."/>
            <person name="Labrie S."/>
        </authorList>
    </citation>
    <scope>NUCLEOTIDE SEQUENCE</scope>
    <source>
        <strain evidence="8">LMA-70</strain>
    </source>
</reference>
<evidence type="ECO:0000256" key="5">
    <source>
        <dbReference type="ARBA" id="ARBA00022833"/>
    </source>
</evidence>
<dbReference type="SMART" id="SM00240">
    <property type="entry name" value="FHA"/>
    <property type="match status" value="1"/>
</dbReference>
<dbReference type="GO" id="GO:0032153">
    <property type="term" value="C:cell division site"/>
    <property type="evidence" value="ECO:0007669"/>
    <property type="project" value="TreeGrafter"/>
</dbReference>
<dbReference type="PANTHER" id="PTHR15067:SF7">
    <property type="entry name" value="E3 UBIQUITIN-PROTEIN LIGASE DMA1-RELATED"/>
    <property type="match status" value="1"/>
</dbReference>
<sequence>MELSPNSSTSPEQRQSNDCQDYSDMEVDSSDHIIQGISSSSNSPPPISQANGENVNTLAHASDGATANTPTTNVQQLDAQSSDNDEDEDPYSIRLTPFIDHSSTTPALYISAVERKAHNGMVIRVGRYTERKETPAPKPEHAPIVFKSKVVSRSHAQLTVQDGQWFIQDVKSSSGTFLNHVRLSAASQQSQPYALKDGDILQLGMDFRGGSEEIYKCIKVRVEVNKSWQKRVNNFK</sequence>
<feature type="compositionally biased region" description="Polar residues" evidence="6">
    <location>
        <begin position="49"/>
        <end position="82"/>
    </location>
</feature>
<dbReference type="Gene3D" id="2.60.200.20">
    <property type="match status" value="1"/>
</dbReference>
<gene>
    <name evidence="8" type="ORF">DV451_004299</name>
</gene>
<dbReference type="GO" id="GO:0006511">
    <property type="term" value="P:ubiquitin-dependent protein catabolic process"/>
    <property type="evidence" value="ECO:0007669"/>
    <property type="project" value="TreeGrafter"/>
</dbReference>
<evidence type="ECO:0000313" key="9">
    <source>
        <dbReference type="Proteomes" id="UP000750522"/>
    </source>
</evidence>
<keyword evidence="1" id="KW-0808">Transferase</keyword>
<organism evidence="8 9">
    <name type="scientific">Geotrichum candidum</name>
    <name type="common">Oospora lactis</name>
    <name type="synonym">Dipodascus geotrichum</name>
    <dbReference type="NCBI Taxonomy" id="1173061"/>
    <lineage>
        <taxon>Eukaryota</taxon>
        <taxon>Fungi</taxon>
        <taxon>Dikarya</taxon>
        <taxon>Ascomycota</taxon>
        <taxon>Saccharomycotina</taxon>
        <taxon>Dipodascomycetes</taxon>
        <taxon>Dipodascales</taxon>
        <taxon>Dipodascaceae</taxon>
        <taxon>Geotrichum</taxon>
    </lineage>
</organism>
<evidence type="ECO:0000256" key="6">
    <source>
        <dbReference type="SAM" id="MobiDB-lite"/>
    </source>
</evidence>
<keyword evidence="4" id="KW-0833">Ubl conjugation pathway</keyword>
<dbReference type="Pfam" id="PF00498">
    <property type="entry name" value="FHA"/>
    <property type="match status" value="1"/>
</dbReference>
<feature type="domain" description="FHA" evidence="7">
    <location>
        <begin position="123"/>
        <end position="183"/>
    </location>
</feature>
<dbReference type="SUPFAM" id="SSF49879">
    <property type="entry name" value="SMAD/FHA domain"/>
    <property type="match status" value="1"/>
</dbReference>
<dbReference type="FunFam" id="2.60.200.20:FF:000030">
    <property type="entry name" value="FHA domain-containing protein"/>
    <property type="match status" value="1"/>
</dbReference>
<dbReference type="EMBL" id="QQZK01000119">
    <property type="protein sequence ID" value="KAF5096311.1"/>
    <property type="molecule type" value="Genomic_DNA"/>
</dbReference>
<keyword evidence="3" id="KW-0863">Zinc-finger</keyword>
<dbReference type="GO" id="GO:0008270">
    <property type="term" value="F:zinc ion binding"/>
    <property type="evidence" value="ECO:0007669"/>
    <property type="project" value="UniProtKB-KW"/>
</dbReference>
<dbReference type="InterPro" id="IPR000253">
    <property type="entry name" value="FHA_dom"/>
</dbReference>